<organism evidence="6 7">
    <name type="scientific">Dyadobacter chenhuakuii</name>
    <dbReference type="NCBI Taxonomy" id="2909339"/>
    <lineage>
        <taxon>Bacteria</taxon>
        <taxon>Pseudomonadati</taxon>
        <taxon>Bacteroidota</taxon>
        <taxon>Cytophagia</taxon>
        <taxon>Cytophagales</taxon>
        <taxon>Spirosomataceae</taxon>
        <taxon>Dyadobacter</taxon>
    </lineage>
</organism>
<evidence type="ECO:0000256" key="3">
    <source>
        <dbReference type="PROSITE-ProRule" id="PRU00221"/>
    </source>
</evidence>
<keyword evidence="1 3" id="KW-0853">WD repeat</keyword>
<dbReference type="Pfam" id="PF00400">
    <property type="entry name" value="WD40"/>
    <property type="match status" value="5"/>
</dbReference>
<dbReference type="PANTHER" id="PTHR19848:SF8">
    <property type="entry name" value="F-BOX AND WD REPEAT DOMAIN CONTAINING 7"/>
    <property type="match status" value="1"/>
</dbReference>
<feature type="domain" description="Novel STAND NTPase 1" evidence="5">
    <location>
        <begin position="10"/>
        <end position="434"/>
    </location>
</feature>
<dbReference type="InterPro" id="IPR049052">
    <property type="entry name" value="nSTAND1"/>
</dbReference>
<evidence type="ECO:0000256" key="4">
    <source>
        <dbReference type="SAM" id="Phobius"/>
    </source>
</evidence>
<feature type="repeat" description="WD" evidence="3">
    <location>
        <begin position="952"/>
        <end position="993"/>
    </location>
</feature>
<keyword evidence="4" id="KW-0472">Membrane</keyword>
<keyword evidence="4" id="KW-0812">Transmembrane</keyword>
<evidence type="ECO:0000313" key="7">
    <source>
        <dbReference type="Proteomes" id="UP001055420"/>
    </source>
</evidence>
<keyword evidence="2" id="KW-0677">Repeat</keyword>
<accession>A0ABY4XP43</accession>
<evidence type="ECO:0000259" key="5">
    <source>
        <dbReference type="Pfam" id="PF20703"/>
    </source>
</evidence>
<dbReference type="SUPFAM" id="SSF52540">
    <property type="entry name" value="P-loop containing nucleoside triphosphate hydrolases"/>
    <property type="match status" value="1"/>
</dbReference>
<evidence type="ECO:0000256" key="1">
    <source>
        <dbReference type="ARBA" id="ARBA00022574"/>
    </source>
</evidence>
<protein>
    <recommendedName>
        <fullName evidence="5">Novel STAND NTPase 1 domain-containing protein</fullName>
    </recommendedName>
</protein>
<dbReference type="SUPFAM" id="SSF50978">
    <property type="entry name" value="WD40 repeat-like"/>
    <property type="match status" value="1"/>
</dbReference>
<dbReference type="RefSeq" id="WP_235164720.1">
    <property type="nucleotide sequence ID" value="NZ_CP098805.1"/>
</dbReference>
<gene>
    <name evidence="6" type="ORF">NFI80_04720</name>
</gene>
<evidence type="ECO:0000256" key="2">
    <source>
        <dbReference type="ARBA" id="ARBA00022737"/>
    </source>
</evidence>
<dbReference type="InterPro" id="IPR001680">
    <property type="entry name" value="WD40_rpt"/>
</dbReference>
<dbReference type="Gene3D" id="3.40.50.300">
    <property type="entry name" value="P-loop containing nucleotide triphosphate hydrolases"/>
    <property type="match status" value="1"/>
</dbReference>
<dbReference type="InterPro" id="IPR019775">
    <property type="entry name" value="WD40_repeat_CS"/>
</dbReference>
<feature type="repeat" description="WD" evidence="3">
    <location>
        <begin position="778"/>
        <end position="803"/>
    </location>
</feature>
<dbReference type="Pfam" id="PF20703">
    <property type="entry name" value="nSTAND1"/>
    <property type="match status" value="1"/>
</dbReference>
<feature type="repeat" description="WD" evidence="3">
    <location>
        <begin position="997"/>
        <end position="1038"/>
    </location>
</feature>
<dbReference type="Proteomes" id="UP001055420">
    <property type="component" value="Chromosome"/>
</dbReference>
<feature type="repeat" description="WD" evidence="3">
    <location>
        <begin position="724"/>
        <end position="757"/>
    </location>
</feature>
<dbReference type="InterPro" id="IPR015943">
    <property type="entry name" value="WD40/YVTN_repeat-like_dom_sf"/>
</dbReference>
<proteinExistence type="predicted"/>
<keyword evidence="4" id="KW-1133">Transmembrane helix</keyword>
<dbReference type="InterPro" id="IPR027417">
    <property type="entry name" value="P-loop_NTPase"/>
</dbReference>
<dbReference type="InterPro" id="IPR036322">
    <property type="entry name" value="WD40_repeat_dom_sf"/>
</dbReference>
<dbReference type="SMART" id="SM00320">
    <property type="entry name" value="WD40"/>
    <property type="match status" value="6"/>
</dbReference>
<reference evidence="6" key="1">
    <citation type="submission" date="2022-06" db="EMBL/GenBank/DDBJ databases">
        <title>Novel species in genus Dyadobacter.</title>
        <authorList>
            <person name="Ma C."/>
        </authorList>
    </citation>
    <scope>NUCLEOTIDE SEQUENCE</scope>
    <source>
        <strain evidence="6">CY22</strain>
    </source>
</reference>
<sequence>MVENSTVTNPFPGLRSYDYDDHALFFGRDAHIRELKNKLLDGRFLALIGSSGSGKSSLIKAGLIPSLEQGEAADRWAADRWAADRWAAGRWKVIIFRPGGNPVRNFVEALKVALRDIDPLWDSRDPLAVEKELSRDPKVALTLLSAIRDQKILLVIDQFEELFRYELSEDFSGKNRTNAFVKLLLTLINQRELPVHAVITMRSDYLDHCTEFDGLTEIINKGYYLLPKMNPEEVKQVIVGPVESVGASIEPELVAGLLKELADNPDFLPILQHALMRTWDRWKSTKPFSSPVSGVDYEAIGGMQESITMHAEEIYTQRLDEKRRNAAAKLFKSLIVLGPSDTSSLHPTVLREIIQITGIPDYLLIDVIMVFRENGVSILTPKPGVKIDHDSIIDVSVEKVLTFWERCRKWIEEELESAKLYKQLSYSASLYQEGRTGLWVNPELQLGLKWLKESEPTLEWAQRYDPFFERATNFLDYSKKQYELEVRQKEDRQKRELRKARIFASVLGISSLVSLLFLIVALVLRTQAQQSEKTALEKESLALEERKRAEDQTREAIAQKKIAEQQGTFAELQKTLTEEQKGIAVREQEKAVKESIAAKIAKQIAEEQKIQADNARKAAVESQKQTEIQKEYAVSAQKESDRQKVYAQSAQKEAESSRNDALKQRSKAVARFIAIQSFQMPAGDELTALLALKAYDFNIKNGGERENPDIFNALSKAAGAKATLIAHNDIVRVVAEPQAGNSVFATAGDDGVVSLWNYLTPAAKPLLLRNPKQTFKSIRSVAFTPDGKTFFTGSSNGQIVRWDNFMPGVPPAKTIVGHDGIVFSLTVKNINNRPHLLSVSSSGQVRLWDVSDKKLDVVRNINVGTEIASVEILADGQYMFLATGTGKLIRVDLTKPDAKPAEYNLPGIRGRLLSMAFTPDQKHLYFGTSSGMLYNVRMNNNEPVPNSMNGTQGTHTSGITSIAFAPDGSRIATACYDWKIRIWNAKEDISKQQPVLLSDFDYWVMDIQFTRDGNKLLAAGADKTVRIWDINSAALFAEVSKKVKRELTEEEWDQYIGKDIPYEKLSRNIR</sequence>
<feature type="transmembrane region" description="Helical" evidence="4">
    <location>
        <begin position="502"/>
        <end position="524"/>
    </location>
</feature>
<dbReference type="PROSITE" id="PS50082">
    <property type="entry name" value="WD_REPEATS_2"/>
    <property type="match status" value="4"/>
</dbReference>
<dbReference type="Gene3D" id="2.130.10.10">
    <property type="entry name" value="YVTN repeat-like/Quinoprotein amine dehydrogenase"/>
    <property type="match status" value="2"/>
</dbReference>
<dbReference type="PANTHER" id="PTHR19848">
    <property type="entry name" value="WD40 REPEAT PROTEIN"/>
    <property type="match status" value="1"/>
</dbReference>
<keyword evidence="7" id="KW-1185">Reference proteome</keyword>
<dbReference type="PROSITE" id="PS50294">
    <property type="entry name" value="WD_REPEATS_REGION"/>
    <property type="match status" value="2"/>
</dbReference>
<evidence type="ECO:0000313" key="6">
    <source>
        <dbReference type="EMBL" id="USJ32041.1"/>
    </source>
</evidence>
<dbReference type="EMBL" id="CP098805">
    <property type="protein sequence ID" value="USJ32041.1"/>
    <property type="molecule type" value="Genomic_DNA"/>
</dbReference>
<name>A0ABY4XP43_9BACT</name>
<dbReference type="PROSITE" id="PS00678">
    <property type="entry name" value="WD_REPEATS_1"/>
    <property type="match status" value="1"/>
</dbReference>